<accession>A0ABR2G0D7</accession>
<organism evidence="1 2">
    <name type="scientific">Hibiscus sabdariffa</name>
    <name type="common">roselle</name>
    <dbReference type="NCBI Taxonomy" id="183260"/>
    <lineage>
        <taxon>Eukaryota</taxon>
        <taxon>Viridiplantae</taxon>
        <taxon>Streptophyta</taxon>
        <taxon>Embryophyta</taxon>
        <taxon>Tracheophyta</taxon>
        <taxon>Spermatophyta</taxon>
        <taxon>Magnoliopsida</taxon>
        <taxon>eudicotyledons</taxon>
        <taxon>Gunneridae</taxon>
        <taxon>Pentapetalae</taxon>
        <taxon>rosids</taxon>
        <taxon>malvids</taxon>
        <taxon>Malvales</taxon>
        <taxon>Malvaceae</taxon>
        <taxon>Malvoideae</taxon>
        <taxon>Hibiscus</taxon>
    </lineage>
</organism>
<evidence type="ECO:0000313" key="1">
    <source>
        <dbReference type="EMBL" id="KAK8589989.1"/>
    </source>
</evidence>
<dbReference type="EMBL" id="JBBPBM010000004">
    <property type="protein sequence ID" value="KAK8589989.1"/>
    <property type="molecule type" value="Genomic_DNA"/>
</dbReference>
<keyword evidence="2" id="KW-1185">Reference proteome</keyword>
<sequence>MCKTSTTCSITTVTEDPVTGQTKGCTSTPPEPHIVDRADGCDTGKNAGLIVSQPCVSIPSPTIENGVGNVGNNVENVRSSSLLVDNAGHDVNIGNESIECDNSISTNVVDNCVHAGDDVLGASMSNLPGAAECVDVDTASMYI</sequence>
<protein>
    <submittedName>
        <fullName evidence="1">Uncharacterized protein</fullName>
    </submittedName>
</protein>
<evidence type="ECO:0000313" key="2">
    <source>
        <dbReference type="Proteomes" id="UP001472677"/>
    </source>
</evidence>
<reference evidence="1 2" key="1">
    <citation type="journal article" date="2024" name="G3 (Bethesda)">
        <title>Genome assembly of Hibiscus sabdariffa L. provides insights into metabolisms of medicinal natural products.</title>
        <authorList>
            <person name="Kim T."/>
        </authorList>
    </citation>
    <scope>NUCLEOTIDE SEQUENCE [LARGE SCALE GENOMIC DNA]</scope>
    <source>
        <strain evidence="1">TK-2024</strain>
        <tissue evidence="1">Old leaves</tissue>
    </source>
</reference>
<proteinExistence type="predicted"/>
<name>A0ABR2G0D7_9ROSI</name>
<comment type="caution">
    <text evidence="1">The sequence shown here is derived from an EMBL/GenBank/DDBJ whole genome shotgun (WGS) entry which is preliminary data.</text>
</comment>
<dbReference type="Proteomes" id="UP001472677">
    <property type="component" value="Unassembled WGS sequence"/>
</dbReference>
<gene>
    <name evidence="1" type="ORF">V6N12_024375</name>
</gene>